<dbReference type="SUPFAM" id="SSF52047">
    <property type="entry name" value="RNI-like"/>
    <property type="match status" value="1"/>
</dbReference>
<evidence type="ECO:0000313" key="2">
    <source>
        <dbReference type="EMBL" id="ORX62122.1"/>
    </source>
</evidence>
<feature type="non-terminal residue" evidence="2">
    <location>
        <position position="290"/>
    </location>
</feature>
<dbReference type="InterPro" id="IPR036047">
    <property type="entry name" value="F-box-like_dom_sf"/>
</dbReference>
<protein>
    <recommendedName>
        <fullName evidence="1">F-box domain-containing protein</fullName>
    </recommendedName>
</protein>
<gene>
    <name evidence="2" type="ORF">DM01DRAFT_1331583</name>
</gene>
<dbReference type="STRING" id="101127.A0A1X2GVR6"/>
<dbReference type="InterPro" id="IPR001810">
    <property type="entry name" value="F-box_dom"/>
</dbReference>
<reference evidence="2 3" key="1">
    <citation type="submission" date="2016-07" db="EMBL/GenBank/DDBJ databases">
        <title>Pervasive Adenine N6-methylation of Active Genes in Fungi.</title>
        <authorList>
            <consortium name="DOE Joint Genome Institute"/>
            <person name="Mondo S.J."/>
            <person name="Dannebaum R.O."/>
            <person name="Kuo R.C."/>
            <person name="Labutti K."/>
            <person name="Haridas S."/>
            <person name="Kuo A."/>
            <person name="Salamov A."/>
            <person name="Ahrendt S.R."/>
            <person name="Lipzen A."/>
            <person name="Sullivan W."/>
            <person name="Andreopoulos W.B."/>
            <person name="Clum A."/>
            <person name="Lindquist E."/>
            <person name="Daum C."/>
            <person name="Ramamoorthy G.K."/>
            <person name="Gryganskyi A."/>
            <person name="Culley D."/>
            <person name="Magnuson J.K."/>
            <person name="James T.Y."/>
            <person name="O'Malley M.A."/>
            <person name="Stajich J.E."/>
            <person name="Spatafora J.W."/>
            <person name="Visel A."/>
            <person name="Grigoriev I.V."/>
        </authorList>
    </citation>
    <scope>NUCLEOTIDE SEQUENCE [LARGE SCALE GENOMIC DNA]</scope>
    <source>
        <strain evidence="2 3">NRRL 3301</strain>
    </source>
</reference>
<comment type="caution">
    <text evidence="2">The sequence shown here is derived from an EMBL/GenBank/DDBJ whole genome shotgun (WGS) entry which is preliminary data.</text>
</comment>
<evidence type="ECO:0000313" key="3">
    <source>
        <dbReference type="Proteomes" id="UP000242146"/>
    </source>
</evidence>
<dbReference type="EMBL" id="MCGT01000002">
    <property type="protein sequence ID" value="ORX62122.1"/>
    <property type="molecule type" value="Genomic_DNA"/>
</dbReference>
<feature type="domain" description="F-box" evidence="1">
    <location>
        <begin position="1"/>
        <end position="45"/>
    </location>
</feature>
<evidence type="ECO:0000259" key="1">
    <source>
        <dbReference type="PROSITE" id="PS50181"/>
    </source>
</evidence>
<dbReference type="PROSITE" id="PS50181">
    <property type="entry name" value="FBOX"/>
    <property type="match status" value="1"/>
</dbReference>
<accession>A0A1X2GVR6</accession>
<dbReference type="InterPro" id="IPR032675">
    <property type="entry name" value="LRR_dom_sf"/>
</dbReference>
<organism evidence="2 3">
    <name type="scientific">Hesseltinella vesiculosa</name>
    <dbReference type="NCBI Taxonomy" id="101127"/>
    <lineage>
        <taxon>Eukaryota</taxon>
        <taxon>Fungi</taxon>
        <taxon>Fungi incertae sedis</taxon>
        <taxon>Mucoromycota</taxon>
        <taxon>Mucoromycotina</taxon>
        <taxon>Mucoromycetes</taxon>
        <taxon>Mucorales</taxon>
        <taxon>Cunninghamellaceae</taxon>
        <taxon>Hesseltinella</taxon>
    </lineage>
</organism>
<proteinExistence type="predicted"/>
<name>A0A1X2GVR6_9FUNG</name>
<dbReference type="OrthoDB" id="423607at2759"/>
<dbReference type="Gene3D" id="3.80.10.10">
    <property type="entry name" value="Ribonuclease Inhibitor"/>
    <property type="match status" value="1"/>
</dbReference>
<keyword evidence="3" id="KW-1185">Reference proteome</keyword>
<sequence>MLVSSLPNELILSIVQLVDQETKNTCTRLCRSLYPLVNELLWAHATLSCRDQVERLFQAMPDTSAPSSASGSPISFTSQPRSKPYHLITHLTIHFAHFDPYPFHDLLPYFAERLGNLVSLHMTNTFALFLPTLLHCHWHQCVFTLPSTAEQDAWFDFFFSAHRPLPLTHLTILNATIQDSYQTLLVDEHLQAIASSCFQLESLVCNGFFTDMGIIPLAARSPRLRSIELLLPHIIRQSNTISQAALEQLAQSCPELRQVICLGQTRIHPDRALALFQHKCPYFTSGDFSI</sequence>
<dbReference type="Proteomes" id="UP000242146">
    <property type="component" value="Unassembled WGS sequence"/>
</dbReference>
<dbReference type="AlphaFoldDB" id="A0A1X2GVR6"/>
<dbReference type="SUPFAM" id="SSF81383">
    <property type="entry name" value="F-box domain"/>
    <property type="match status" value="1"/>
</dbReference>